<dbReference type="Gene3D" id="1.25.40.390">
    <property type="match status" value="2"/>
</dbReference>
<dbReference type="SUPFAM" id="SSF48452">
    <property type="entry name" value="TPR-like"/>
    <property type="match status" value="1"/>
</dbReference>
<gene>
    <name evidence="1" type="ORF">NCTC11190_00008</name>
    <name evidence="2" type="ORF">NCTC11190_02401</name>
</gene>
<dbReference type="AlphaFoldDB" id="A0A379MMH4"/>
<dbReference type="Proteomes" id="UP000255233">
    <property type="component" value="Unassembled WGS sequence"/>
</dbReference>
<dbReference type="OrthoDB" id="1387301at2"/>
<proteinExistence type="predicted"/>
<dbReference type="Pfam" id="PF12741">
    <property type="entry name" value="SusD-like"/>
    <property type="match status" value="1"/>
</dbReference>
<evidence type="ECO:0000313" key="3">
    <source>
        <dbReference type="Proteomes" id="UP000255233"/>
    </source>
</evidence>
<accession>A0A379MMH4</accession>
<organism evidence="1 3">
    <name type="scientific">Rikenella microfusus</name>
    <dbReference type="NCBI Taxonomy" id="28139"/>
    <lineage>
        <taxon>Bacteria</taxon>
        <taxon>Pseudomonadati</taxon>
        <taxon>Bacteroidota</taxon>
        <taxon>Bacteroidia</taxon>
        <taxon>Bacteroidales</taxon>
        <taxon>Rikenellaceae</taxon>
        <taxon>Rikenella</taxon>
    </lineage>
</organism>
<sequence>MKITKYLIGGLAALALVGCKDKMRELNTNPDTIGETDPRYLFLNSMQDFDWPSRGYLQVVPQNVGALMQYVAYYNGASAGNYCNQQAMSYASPSNISYNYDWWEGVGKGMVTIMTYIDDNMDEIEAQRYQDLRAICGIVKVYEAFRVFQNYGANVYTQAFKAITEGITLPEYDIFDVEMYEKLDDELAGYIAVLEQPANENTVQLNEYDPIYGYIANPAMGAPSARGDYETQRTLWKKFANSYRLHMAWVMRAADGARFSQVLPQVLASGVYESADDGAFSFLNGGENNGGPYNCAEAAQISTNYAVTDNFVSYLKELDDPRLPLLARANNLYEANKALQWMKAYFPDSLKFHDYYNRETKQWEDNVSWGGVLDFEADPMMAYQGVSANPGDVNISGPGQFWGVRDFTFRFYAPGYVPNGDNDNLGPWTVTNQGTPTEDFPATWTIYNPDTSFTIEMGSRPQGRYWVAAGGAQYGVASEGNGNGYDGSIDDRWSIFFRQPVYTYPEFCFMMAYLTLDGENTGSKSAAEWYEDGVKAAMEELQAEAIRYGVQVATNTEHTYYTEATGTRYVNPEIKGINDNGVYAIDGSMISSYLSANALSSAADQKEAVVGQMWIYSYRQPQKMWDWWRLTGYPKVVDVNTPADRPTGLYWVQPSTEADGTVLTWPRRGALPQPEAANNANYNAARDELLKISGYGSTYNETTGRIFWDKQGL</sequence>
<dbReference type="Pfam" id="PF12771">
    <property type="entry name" value="SusD-like_2"/>
    <property type="match status" value="1"/>
</dbReference>
<dbReference type="InterPro" id="IPR011990">
    <property type="entry name" value="TPR-like_helical_dom_sf"/>
</dbReference>
<dbReference type="EMBL" id="UGVL01000001">
    <property type="protein sequence ID" value="SUE35155.1"/>
    <property type="molecule type" value="Genomic_DNA"/>
</dbReference>
<protein>
    <submittedName>
        <fullName evidence="1">Starch-binding associating with outer membrane</fullName>
    </submittedName>
</protein>
<reference evidence="1 3" key="1">
    <citation type="submission" date="2018-06" db="EMBL/GenBank/DDBJ databases">
        <authorList>
            <consortium name="Pathogen Informatics"/>
            <person name="Doyle S."/>
        </authorList>
    </citation>
    <scope>NUCLEOTIDE SEQUENCE [LARGE SCALE GENOMIC DNA]</scope>
    <source>
        <strain evidence="1 3">NCTC11190</strain>
    </source>
</reference>
<keyword evidence="3" id="KW-1185">Reference proteome</keyword>
<dbReference type="EMBL" id="UGVL01000001">
    <property type="protein sequence ID" value="SUE32828.1"/>
    <property type="molecule type" value="Genomic_DNA"/>
</dbReference>
<dbReference type="InterPro" id="IPR041662">
    <property type="entry name" value="SusD-like_2"/>
</dbReference>
<dbReference type="RefSeq" id="WP_027291105.1">
    <property type="nucleotide sequence ID" value="NZ_UGVL01000001.1"/>
</dbReference>
<evidence type="ECO:0000313" key="1">
    <source>
        <dbReference type="EMBL" id="SUE32828.1"/>
    </source>
</evidence>
<name>A0A379MMH4_9BACT</name>
<dbReference type="InterPro" id="IPR024302">
    <property type="entry name" value="SusD-like"/>
</dbReference>
<evidence type="ECO:0000313" key="2">
    <source>
        <dbReference type="EMBL" id="SUE35155.1"/>
    </source>
</evidence>
<dbReference type="STRING" id="880526.GCA_000427365_01422"/>
<dbReference type="PROSITE" id="PS51257">
    <property type="entry name" value="PROKAR_LIPOPROTEIN"/>
    <property type="match status" value="1"/>
</dbReference>